<protein>
    <submittedName>
        <fullName evidence="3">BTB domain-containing protein</fullName>
    </submittedName>
</protein>
<name>A0A914QXC3_9BILA</name>
<dbReference type="SMART" id="SM00225">
    <property type="entry name" value="BTB"/>
    <property type="match status" value="1"/>
</dbReference>
<sequence length="307" mass="35815">MCSKDFLQEMQRKFNEAFESQIPGMFDTVFEIDGKKLYADKLRLTLASTTFESMLSDRWTSKNNIIPIKDYSFNNFKELLSFIYSGTCNINESNIMAILDMAEFYQIEHLKQLCDAYLSKIEYSMDNIFKFIELSNKYSLVQIKKPIHDFILETFSTFFKSDGFFNADKTIIKEILSDKAVTAFKHGEIFQAIYEWAENQATKKQENSSNENFNMNDAIKSEIQDFLPYIQFKKMRSSFLQKFVVKKDFLFTKDELNDILEYLHSIVTVKVTNILGESIYGNLLLQYSDAIKAIKSLKNCQSDNNSI</sequence>
<dbReference type="CDD" id="cd14733">
    <property type="entry name" value="BACK"/>
    <property type="match status" value="1"/>
</dbReference>
<dbReference type="InterPro" id="IPR000210">
    <property type="entry name" value="BTB/POZ_dom"/>
</dbReference>
<evidence type="ECO:0000313" key="2">
    <source>
        <dbReference type="Proteomes" id="UP000887578"/>
    </source>
</evidence>
<dbReference type="InterPro" id="IPR011705">
    <property type="entry name" value="BACK"/>
</dbReference>
<reference evidence="3" key="1">
    <citation type="submission" date="2022-11" db="UniProtKB">
        <authorList>
            <consortium name="WormBaseParasite"/>
        </authorList>
    </citation>
    <scope>IDENTIFICATION</scope>
</reference>
<dbReference type="AlphaFoldDB" id="A0A914QXC3"/>
<organism evidence="2 3">
    <name type="scientific">Panagrolaimus davidi</name>
    <dbReference type="NCBI Taxonomy" id="227884"/>
    <lineage>
        <taxon>Eukaryota</taxon>
        <taxon>Metazoa</taxon>
        <taxon>Ecdysozoa</taxon>
        <taxon>Nematoda</taxon>
        <taxon>Chromadorea</taxon>
        <taxon>Rhabditida</taxon>
        <taxon>Tylenchina</taxon>
        <taxon>Panagrolaimomorpha</taxon>
        <taxon>Panagrolaimoidea</taxon>
        <taxon>Panagrolaimidae</taxon>
        <taxon>Panagrolaimus</taxon>
    </lineage>
</organism>
<dbReference type="PANTHER" id="PTHR45632">
    <property type="entry name" value="LD33804P"/>
    <property type="match status" value="1"/>
</dbReference>
<dbReference type="SUPFAM" id="SSF54695">
    <property type="entry name" value="POZ domain"/>
    <property type="match status" value="1"/>
</dbReference>
<keyword evidence="2" id="KW-1185">Reference proteome</keyword>
<dbReference type="Proteomes" id="UP000887578">
    <property type="component" value="Unplaced"/>
</dbReference>
<dbReference type="Gene3D" id="3.30.710.10">
    <property type="entry name" value="Potassium Channel Kv1.1, Chain A"/>
    <property type="match status" value="1"/>
</dbReference>
<dbReference type="Pfam" id="PF07707">
    <property type="entry name" value="BACK"/>
    <property type="match status" value="1"/>
</dbReference>
<proteinExistence type="predicted"/>
<feature type="domain" description="BTB" evidence="1">
    <location>
        <begin position="26"/>
        <end position="92"/>
    </location>
</feature>
<dbReference type="CDD" id="cd18186">
    <property type="entry name" value="BTB_POZ_ZBTB_KLHL-like"/>
    <property type="match status" value="1"/>
</dbReference>
<dbReference type="PROSITE" id="PS50097">
    <property type="entry name" value="BTB"/>
    <property type="match status" value="1"/>
</dbReference>
<dbReference type="Gene3D" id="1.25.40.420">
    <property type="match status" value="1"/>
</dbReference>
<dbReference type="Pfam" id="PF00651">
    <property type="entry name" value="BTB"/>
    <property type="match status" value="1"/>
</dbReference>
<evidence type="ECO:0000313" key="3">
    <source>
        <dbReference type="WBParaSite" id="PDA_v2.g8745.t1"/>
    </source>
</evidence>
<accession>A0A914QXC3</accession>
<evidence type="ECO:0000259" key="1">
    <source>
        <dbReference type="PROSITE" id="PS50097"/>
    </source>
</evidence>
<dbReference type="InterPro" id="IPR011333">
    <property type="entry name" value="SKP1/BTB/POZ_sf"/>
</dbReference>
<dbReference type="WBParaSite" id="PDA_v2.g8745.t1">
    <property type="protein sequence ID" value="PDA_v2.g8745.t1"/>
    <property type="gene ID" value="PDA_v2.g8745"/>
</dbReference>